<keyword evidence="4 10" id="KW-0812">Transmembrane</keyword>
<dbReference type="InterPro" id="IPR023395">
    <property type="entry name" value="MCP_dom_sf"/>
</dbReference>
<keyword evidence="7" id="KW-1133">Transmembrane helix</keyword>
<dbReference type="OMA" id="LIYKKVM"/>
<gene>
    <name evidence="12" type="ORF">PGLA1383_LOCUS48830</name>
</gene>
<evidence type="ECO:0000256" key="11">
    <source>
        <dbReference type="RuleBase" id="RU000488"/>
    </source>
</evidence>
<dbReference type="PRINTS" id="PR00926">
    <property type="entry name" value="MITOCARRIER"/>
</dbReference>
<evidence type="ECO:0000256" key="5">
    <source>
        <dbReference type="ARBA" id="ARBA00022737"/>
    </source>
</evidence>
<dbReference type="Gene3D" id="1.50.40.10">
    <property type="entry name" value="Mitochondrial carrier domain"/>
    <property type="match status" value="1"/>
</dbReference>
<evidence type="ECO:0000256" key="6">
    <source>
        <dbReference type="ARBA" id="ARBA00022792"/>
    </source>
</evidence>
<keyword evidence="9 10" id="KW-0472">Membrane</keyword>
<dbReference type="GO" id="GO:0005315">
    <property type="term" value="F:phosphate transmembrane transporter activity"/>
    <property type="evidence" value="ECO:0007669"/>
    <property type="project" value="InterPro"/>
</dbReference>
<evidence type="ECO:0000256" key="1">
    <source>
        <dbReference type="ARBA" id="ARBA00004448"/>
    </source>
</evidence>
<evidence type="ECO:0000256" key="7">
    <source>
        <dbReference type="ARBA" id="ARBA00022989"/>
    </source>
</evidence>
<comment type="similarity">
    <text evidence="2 11">Belongs to the mitochondrial carrier (TC 2.A.29) family.</text>
</comment>
<evidence type="ECO:0000256" key="3">
    <source>
        <dbReference type="ARBA" id="ARBA00022448"/>
    </source>
</evidence>
<name>A0A813H594_POLGL</name>
<evidence type="ECO:0008006" key="14">
    <source>
        <dbReference type="Google" id="ProtNLM"/>
    </source>
</evidence>
<keyword evidence="5" id="KW-0677">Repeat</keyword>
<evidence type="ECO:0000256" key="9">
    <source>
        <dbReference type="ARBA" id="ARBA00023136"/>
    </source>
</evidence>
<feature type="repeat" description="Solcar" evidence="10">
    <location>
        <begin position="12"/>
        <end position="97"/>
    </location>
</feature>
<dbReference type="InterPro" id="IPR044677">
    <property type="entry name" value="SLC25A3/Pic2/Mir1-like"/>
</dbReference>
<evidence type="ECO:0000313" key="12">
    <source>
        <dbReference type="EMBL" id="CAE8632909.1"/>
    </source>
</evidence>
<keyword evidence="6" id="KW-0999">Mitochondrion inner membrane</keyword>
<organism evidence="12 13">
    <name type="scientific">Polarella glacialis</name>
    <name type="common">Dinoflagellate</name>
    <dbReference type="NCBI Taxonomy" id="89957"/>
    <lineage>
        <taxon>Eukaryota</taxon>
        <taxon>Sar</taxon>
        <taxon>Alveolata</taxon>
        <taxon>Dinophyceae</taxon>
        <taxon>Suessiales</taxon>
        <taxon>Suessiaceae</taxon>
        <taxon>Polarella</taxon>
    </lineage>
</organism>
<dbReference type="GO" id="GO:1990547">
    <property type="term" value="P:mitochondrial phosphate ion transmembrane transport"/>
    <property type="evidence" value="ECO:0007669"/>
    <property type="project" value="InterPro"/>
</dbReference>
<dbReference type="AlphaFoldDB" id="A0A813H594"/>
<comment type="caution">
    <text evidence="12">The sequence shown here is derived from an EMBL/GenBank/DDBJ whole genome shotgun (WGS) entry which is preliminary data.</text>
</comment>
<evidence type="ECO:0000256" key="4">
    <source>
        <dbReference type="ARBA" id="ARBA00022692"/>
    </source>
</evidence>
<evidence type="ECO:0000313" key="13">
    <source>
        <dbReference type="Proteomes" id="UP000654075"/>
    </source>
</evidence>
<dbReference type="PANTHER" id="PTHR45671:SF12">
    <property type="entry name" value="MITOCHONDRIAL PHOSPHATE CARRIER PROTEIN"/>
    <property type="match status" value="1"/>
</dbReference>
<sequence>MSPTDYSKFTSDYYVKSALAGGICCSITHGAVCPVDVVKTRMQLNPAKYNDGMMGGFRKVIAEEGAGALSTGLGATAIGYFIQGWFKFGGVELFKIQAAKAVGEEKAWENRTAIYLGSAAGAEFIADCFLCPLEACRIRGVSDPSYGSSLGAVAGRLMKEEGLVRGFYSGFGPILFKQVPYTMAKFAVQGRTSESMYNSLGKTAAQCGAGLNLGVALSSGVVAGVVAALISHPADTLLSKVNKAGAGGDGSIVSRMMNITTETGVVKLCTQGLGARCVMIGTLTALQFGIFDSVMGALGVSKFHFHKPS</sequence>
<dbReference type="SUPFAM" id="SSF103506">
    <property type="entry name" value="Mitochondrial carrier"/>
    <property type="match status" value="1"/>
</dbReference>
<proteinExistence type="inferred from homology"/>
<reference evidence="12" key="1">
    <citation type="submission" date="2021-02" db="EMBL/GenBank/DDBJ databases">
        <authorList>
            <person name="Dougan E. K."/>
            <person name="Rhodes N."/>
            <person name="Thang M."/>
            <person name="Chan C."/>
        </authorList>
    </citation>
    <scope>NUCLEOTIDE SEQUENCE</scope>
</reference>
<dbReference type="InterPro" id="IPR018108">
    <property type="entry name" value="MCP_transmembrane"/>
</dbReference>
<accession>A0A813H594</accession>
<dbReference type="Proteomes" id="UP000654075">
    <property type="component" value="Unassembled WGS sequence"/>
</dbReference>
<feature type="repeat" description="Solcar" evidence="10">
    <location>
        <begin position="110"/>
        <end position="195"/>
    </location>
</feature>
<evidence type="ECO:0000256" key="2">
    <source>
        <dbReference type="ARBA" id="ARBA00006375"/>
    </source>
</evidence>
<evidence type="ECO:0000256" key="8">
    <source>
        <dbReference type="ARBA" id="ARBA00023128"/>
    </source>
</evidence>
<keyword evidence="3 11" id="KW-0813">Transport</keyword>
<protein>
    <recommendedName>
        <fullName evidence="14">Mitochondrial phosphate carrier protein</fullName>
    </recommendedName>
</protein>
<dbReference type="PANTHER" id="PTHR45671">
    <property type="entry name" value="SOLUTE CARRIER FAMILY 25 (MITOCHONDRIAL CARRIER PHOSPHATE CARRIER), MEMBER 3, LIKE-RELATED-RELATED"/>
    <property type="match status" value="1"/>
</dbReference>
<dbReference type="InterPro" id="IPR002067">
    <property type="entry name" value="MCP"/>
</dbReference>
<keyword evidence="8" id="KW-0496">Mitochondrion</keyword>
<dbReference type="GO" id="GO:0005743">
    <property type="term" value="C:mitochondrial inner membrane"/>
    <property type="evidence" value="ECO:0007669"/>
    <property type="project" value="UniProtKB-SubCell"/>
</dbReference>
<comment type="subcellular location">
    <subcellularLocation>
        <location evidence="1">Mitochondrion inner membrane</location>
        <topology evidence="1">Multi-pass membrane protein</topology>
    </subcellularLocation>
</comment>
<evidence type="ECO:0000256" key="10">
    <source>
        <dbReference type="PROSITE-ProRule" id="PRU00282"/>
    </source>
</evidence>
<dbReference type="PROSITE" id="PS50920">
    <property type="entry name" value="SOLCAR"/>
    <property type="match status" value="3"/>
</dbReference>
<keyword evidence="13" id="KW-1185">Reference proteome</keyword>
<dbReference type="OrthoDB" id="427452at2759"/>
<dbReference type="EMBL" id="CAJNNV010030558">
    <property type="protein sequence ID" value="CAE8632909.1"/>
    <property type="molecule type" value="Genomic_DNA"/>
</dbReference>
<dbReference type="Pfam" id="PF00153">
    <property type="entry name" value="Mito_carr"/>
    <property type="match status" value="3"/>
</dbReference>
<feature type="repeat" description="Solcar" evidence="10">
    <location>
        <begin position="211"/>
        <end position="297"/>
    </location>
</feature>